<dbReference type="Proteomes" id="UP000262882">
    <property type="component" value="Unassembled WGS sequence"/>
</dbReference>
<evidence type="ECO:0000313" key="2">
    <source>
        <dbReference type="Proteomes" id="UP000262882"/>
    </source>
</evidence>
<dbReference type="OrthoDB" id="5103427at2"/>
<proteinExistence type="predicted"/>
<reference evidence="1 2" key="1">
    <citation type="submission" date="2018-08" db="EMBL/GenBank/DDBJ databases">
        <title>Actinomadura spongicola sp. nov., isolated from marine sponge Leucetta chagosensis.</title>
        <authorList>
            <person name="Li L."/>
            <person name="Lin H.W."/>
        </authorList>
    </citation>
    <scope>NUCLEOTIDE SEQUENCE [LARGE SCALE GENOMIC DNA]</scope>
    <source>
        <strain evidence="1 2">LHW52907</strain>
    </source>
</reference>
<dbReference type="InterPro" id="IPR046175">
    <property type="entry name" value="DUF6177"/>
</dbReference>
<comment type="caution">
    <text evidence="1">The sequence shown here is derived from an EMBL/GenBank/DDBJ whole genome shotgun (WGS) entry which is preliminary data.</text>
</comment>
<gene>
    <name evidence="1" type="ORF">D0T12_10745</name>
</gene>
<keyword evidence="2" id="KW-1185">Reference proteome</keyword>
<dbReference type="EMBL" id="QVNQ01000003">
    <property type="protein sequence ID" value="RFS85501.1"/>
    <property type="molecule type" value="Genomic_DNA"/>
</dbReference>
<dbReference type="RefSeq" id="WP_117399357.1">
    <property type="nucleotide sequence ID" value="NZ_QVNQ01000003.1"/>
</dbReference>
<protein>
    <submittedName>
        <fullName evidence="1">Uncharacterized protein</fullName>
    </submittedName>
</protein>
<sequence length="335" mass="35672">MTAVHPAVDIVTRTSAVVIQDRPLVPLSSWLTDVMGRCAAIGQAVQVLAPHDARLTLPLRLALDGKDTRWVVQEPDDGYYDGFSGLPLSWDGSAFVLDREAAPRGPSGTFLREPPADLGHHLAVSLQVVHPATQELELGGTVERLAETLAGERPASWGTAEPALSRWSPAAVTELCRRRTPRATYLVFMGPHGTDVPAFGGTVRVSRVTSGVKETISFAVALPPGASRPLDDLEGLAGVLARDGSLSTLVARWSPGRTDLTFPARWCGRPLPLALAVGPAGVAEIGSTRATDSGGHPIGDPDEPGMWYPFGDDDPEAWKHFGDLLRTLQGTVKRP</sequence>
<name>A0A372GJH2_9ACTN</name>
<organism evidence="1 2">
    <name type="scientific">Actinomadura spongiicola</name>
    <dbReference type="NCBI Taxonomy" id="2303421"/>
    <lineage>
        <taxon>Bacteria</taxon>
        <taxon>Bacillati</taxon>
        <taxon>Actinomycetota</taxon>
        <taxon>Actinomycetes</taxon>
        <taxon>Streptosporangiales</taxon>
        <taxon>Thermomonosporaceae</taxon>
        <taxon>Actinomadura</taxon>
    </lineage>
</organism>
<accession>A0A372GJH2</accession>
<dbReference type="AlphaFoldDB" id="A0A372GJH2"/>
<evidence type="ECO:0000313" key="1">
    <source>
        <dbReference type="EMBL" id="RFS85501.1"/>
    </source>
</evidence>
<dbReference type="Pfam" id="PF19674">
    <property type="entry name" value="DUF6177"/>
    <property type="match status" value="1"/>
</dbReference>